<dbReference type="dictyBase" id="DDB_G0283941"/>
<proteinExistence type="predicted"/>
<evidence type="ECO:0000313" key="3">
    <source>
        <dbReference type="Proteomes" id="UP000002195"/>
    </source>
</evidence>
<dbReference type="Proteomes" id="UP000002195">
    <property type="component" value="Unassembled WGS sequence"/>
</dbReference>
<protein>
    <recommendedName>
        <fullName evidence="4">Transmembrane protein</fullName>
    </recommendedName>
</protein>
<keyword evidence="1" id="KW-1133">Transmembrane helix</keyword>
<evidence type="ECO:0000256" key="1">
    <source>
        <dbReference type="SAM" id="Phobius"/>
    </source>
</evidence>
<dbReference type="PaxDb" id="44689-DDB0185763"/>
<keyword evidence="1" id="KW-0812">Transmembrane</keyword>
<dbReference type="GeneID" id="8624342"/>
<organism evidence="2 3">
    <name type="scientific">Dictyostelium discoideum</name>
    <name type="common">Social amoeba</name>
    <dbReference type="NCBI Taxonomy" id="44689"/>
    <lineage>
        <taxon>Eukaryota</taxon>
        <taxon>Amoebozoa</taxon>
        <taxon>Evosea</taxon>
        <taxon>Eumycetozoa</taxon>
        <taxon>Dictyostelia</taxon>
        <taxon>Dictyosteliales</taxon>
        <taxon>Dictyosteliaceae</taxon>
        <taxon>Dictyostelium</taxon>
    </lineage>
</organism>
<comment type="caution">
    <text evidence="2">The sequence shown here is derived from an EMBL/GenBank/DDBJ whole genome shotgun (WGS) entry which is preliminary data.</text>
</comment>
<name>Q54QC6_DICDI</name>
<dbReference type="AlphaFoldDB" id="Q54QC6"/>
<keyword evidence="1" id="KW-0472">Membrane</keyword>
<dbReference type="HOGENOM" id="CLU_2282741_0_0_1"/>
<evidence type="ECO:0008006" key="4">
    <source>
        <dbReference type="Google" id="ProtNLM"/>
    </source>
</evidence>
<evidence type="ECO:0000313" key="2">
    <source>
        <dbReference type="EMBL" id="EAL65458.1"/>
    </source>
</evidence>
<keyword evidence="3" id="KW-1185">Reference proteome</keyword>
<feature type="transmembrane region" description="Helical" evidence="1">
    <location>
        <begin position="72"/>
        <end position="97"/>
    </location>
</feature>
<sequence length="102" mass="11987">MSNYQLDIQTPLIQESSSKYFYPLQPHTYHEKQQYPNGIKPTTHIQEKYKNDYIYSLTFFILGSPICKVRKIAFISLLLATAYIVIPYIFGLIYVFANLKKL</sequence>
<dbReference type="KEGG" id="ddi:DDB_G0283941"/>
<reference evidence="2 3" key="1">
    <citation type="journal article" date="2005" name="Nature">
        <title>The genome of the social amoeba Dictyostelium discoideum.</title>
        <authorList>
            <consortium name="The Dictyostelium discoideum Sequencing Consortium"/>
            <person name="Eichinger L."/>
            <person name="Pachebat J.A."/>
            <person name="Glockner G."/>
            <person name="Rajandream M.A."/>
            <person name="Sucgang R."/>
            <person name="Berriman M."/>
            <person name="Song J."/>
            <person name="Olsen R."/>
            <person name="Szafranski K."/>
            <person name="Xu Q."/>
            <person name="Tunggal B."/>
            <person name="Kummerfeld S."/>
            <person name="Madera M."/>
            <person name="Konfortov B.A."/>
            <person name="Rivero F."/>
            <person name="Bankier A.T."/>
            <person name="Lehmann R."/>
            <person name="Hamlin N."/>
            <person name="Davies R."/>
            <person name="Gaudet P."/>
            <person name="Fey P."/>
            <person name="Pilcher K."/>
            <person name="Chen G."/>
            <person name="Saunders D."/>
            <person name="Sodergren E."/>
            <person name="Davis P."/>
            <person name="Kerhornou A."/>
            <person name="Nie X."/>
            <person name="Hall N."/>
            <person name="Anjard C."/>
            <person name="Hemphill L."/>
            <person name="Bason N."/>
            <person name="Farbrother P."/>
            <person name="Desany B."/>
            <person name="Just E."/>
            <person name="Morio T."/>
            <person name="Rost R."/>
            <person name="Churcher C."/>
            <person name="Cooper J."/>
            <person name="Haydock S."/>
            <person name="van Driessche N."/>
            <person name="Cronin A."/>
            <person name="Goodhead I."/>
            <person name="Muzny D."/>
            <person name="Mourier T."/>
            <person name="Pain A."/>
            <person name="Lu M."/>
            <person name="Harper D."/>
            <person name="Lindsay R."/>
            <person name="Hauser H."/>
            <person name="James K."/>
            <person name="Quiles M."/>
            <person name="Madan Babu M."/>
            <person name="Saito T."/>
            <person name="Buchrieser C."/>
            <person name="Wardroper A."/>
            <person name="Felder M."/>
            <person name="Thangavelu M."/>
            <person name="Johnson D."/>
            <person name="Knights A."/>
            <person name="Loulseged H."/>
            <person name="Mungall K."/>
            <person name="Oliver K."/>
            <person name="Price C."/>
            <person name="Quail M.A."/>
            <person name="Urushihara H."/>
            <person name="Hernandez J."/>
            <person name="Rabbinowitsch E."/>
            <person name="Steffen D."/>
            <person name="Sanders M."/>
            <person name="Ma J."/>
            <person name="Kohara Y."/>
            <person name="Sharp S."/>
            <person name="Simmonds M."/>
            <person name="Spiegler S."/>
            <person name="Tivey A."/>
            <person name="Sugano S."/>
            <person name="White B."/>
            <person name="Walker D."/>
            <person name="Woodward J."/>
            <person name="Winckler T."/>
            <person name="Tanaka Y."/>
            <person name="Shaulsky G."/>
            <person name="Schleicher M."/>
            <person name="Weinstock G."/>
            <person name="Rosenthal A."/>
            <person name="Cox E.C."/>
            <person name="Chisholm R.L."/>
            <person name="Gibbs R."/>
            <person name="Loomis W.F."/>
            <person name="Platzer M."/>
            <person name="Kay R.R."/>
            <person name="Williams J."/>
            <person name="Dear P.H."/>
            <person name="Noegel A.A."/>
            <person name="Barrell B."/>
            <person name="Kuspa A."/>
        </authorList>
    </citation>
    <scope>NUCLEOTIDE SEQUENCE [LARGE SCALE GENOMIC DNA]</scope>
    <source>
        <strain evidence="2 3">AX4</strain>
    </source>
</reference>
<dbReference type="InParanoid" id="Q54QC6"/>
<dbReference type="RefSeq" id="XP_638818.1">
    <property type="nucleotide sequence ID" value="XM_633726.1"/>
</dbReference>
<gene>
    <name evidence="2" type="ORF">DDB_G0283941</name>
</gene>
<dbReference type="EMBL" id="AAFI02000058">
    <property type="protein sequence ID" value="EAL65458.1"/>
    <property type="molecule type" value="Genomic_DNA"/>
</dbReference>
<accession>Q54QC6</accession>
<dbReference type="VEuPathDB" id="AmoebaDB:DDB_G0283941"/>